<evidence type="ECO:0000256" key="3">
    <source>
        <dbReference type="ARBA" id="ARBA00022475"/>
    </source>
</evidence>
<feature type="transmembrane region" description="Helical" evidence="8">
    <location>
        <begin position="425"/>
        <end position="445"/>
    </location>
</feature>
<dbReference type="InterPro" id="IPR051085">
    <property type="entry name" value="MB_O-acyltransferase"/>
</dbReference>
<comment type="caution">
    <text evidence="9">The sequence shown here is derived from an EMBL/GenBank/DDBJ whole genome shotgun (WGS) entry which is preliminary data.</text>
</comment>
<feature type="transmembrane region" description="Helical" evidence="8">
    <location>
        <begin position="5"/>
        <end position="22"/>
    </location>
</feature>
<dbReference type="AlphaFoldDB" id="A0A5C6EFZ5"/>
<dbReference type="PANTHER" id="PTHR13285:SF18">
    <property type="entry name" value="PROTEIN-CYSTEINE N-PALMITOYLTRANSFERASE RASP"/>
    <property type="match status" value="1"/>
</dbReference>
<keyword evidence="7 9" id="KW-0012">Acyltransferase</keyword>
<reference evidence="9 10" key="1">
    <citation type="submission" date="2019-02" db="EMBL/GenBank/DDBJ databases">
        <title>Deep-cultivation of Planctomycetes and their phenomic and genomic characterization uncovers novel biology.</title>
        <authorList>
            <person name="Wiegand S."/>
            <person name="Jogler M."/>
            <person name="Boedeker C."/>
            <person name="Pinto D."/>
            <person name="Vollmers J."/>
            <person name="Rivas-Marin E."/>
            <person name="Kohn T."/>
            <person name="Peeters S.H."/>
            <person name="Heuer A."/>
            <person name="Rast P."/>
            <person name="Oberbeckmann S."/>
            <person name="Bunk B."/>
            <person name="Jeske O."/>
            <person name="Meyerdierks A."/>
            <person name="Storesund J.E."/>
            <person name="Kallscheuer N."/>
            <person name="Luecker S."/>
            <person name="Lage O.M."/>
            <person name="Pohl T."/>
            <person name="Merkel B.J."/>
            <person name="Hornburger P."/>
            <person name="Mueller R.-W."/>
            <person name="Bruemmer F."/>
            <person name="Labrenz M."/>
            <person name="Spormann A.M."/>
            <person name="Op Den Camp H."/>
            <person name="Overmann J."/>
            <person name="Amann R."/>
            <person name="Jetten M.S.M."/>
            <person name="Mascher T."/>
            <person name="Medema M.H."/>
            <person name="Devos D.P."/>
            <person name="Kaster A.-K."/>
            <person name="Ovreas L."/>
            <person name="Rohde M."/>
            <person name="Galperin M.Y."/>
            <person name="Jogler C."/>
        </authorList>
    </citation>
    <scope>NUCLEOTIDE SEQUENCE [LARGE SCALE GENOMIC DNA]</scope>
    <source>
        <strain evidence="9 10">Poly51</strain>
    </source>
</reference>
<proteinExistence type="inferred from homology"/>
<keyword evidence="4 8" id="KW-0812">Transmembrane</keyword>
<sequence length="486" mass="55803">MLFNSLTFLLFLIVATALYWLLPRRQRLWMLFLASVMFYGFWRVDFIALMLVSSTTDYCVSLLMAKEGNPRRKWLLLLLSLSINLSLLFVFKYSIFAVENAWLVLGWFGVSSPPPVLNIILPLGISFYTFQTISYSIDVYRGFIKPERDYVLYSVYVMYFPQLVAGPILRANEVLPQLDERPRFQFENLVVGTRRILFGLFLKVVLADNIGETVDSGFSSPASTMSAIDVWTLAFLFGFQIYFDFSAYSHIAIGSARLMGIRFPENFNYPYFAVSPRDFWRRWHISLSSWIRDYLYLPLAGAKVRDESTGGLGSVVSATQVTYRWTTALFLTWAIMGLWHGAAWKFLVWGLWHAVMVYVYRESGTLRERLPRWLRNYGGWALTLGLTMLAWIPFRAANMSDTFTMLGKVASPAQYLSLGMRENTYILAAAVMLALGVAFVGSKVLEPMRERFPVLCIAPEALVYAVAISSVFVFLRPIQQFIYFQF</sequence>
<dbReference type="Proteomes" id="UP000318288">
    <property type="component" value="Unassembled WGS sequence"/>
</dbReference>
<keyword evidence="10" id="KW-1185">Reference proteome</keyword>
<evidence type="ECO:0000313" key="9">
    <source>
        <dbReference type="EMBL" id="TWU47520.1"/>
    </source>
</evidence>
<feature type="transmembrane region" description="Helical" evidence="8">
    <location>
        <begin position="373"/>
        <end position="394"/>
    </location>
</feature>
<keyword evidence="7 9" id="KW-0808">Transferase</keyword>
<name>A0A5C6EFZ5_9BACT</name>
<keyword evidence="6 7" id="KW-0472">Membrane</keyword>
<dbReference type="GO" id="GO:0005886">
    <property type="term" value="C:plasma membrane"/>
    <property type="evidence" value="ECO:0007669"/>
    <property type="project" value="UniProtKB-SubCell"/>
</dbReference>
<dbReference type="OrthoDB" id="9805788at2"/>
<protein>
    <submittedName>
        <fullName evidence="9">Peptidoglycan O-acetyltransferase</fullName>
        <ecNumber evidence="9">2.3.1.-</ecNumber>
    </submittedName>
</protein>
<feature type="transmembrane region" description="Helical" evidence="8">
    <location>
        <begin position="28"/>
        <end position="53"/>
    </location>
</feature>
<feature type="transmembrane region" description="Helical" evidence="8">
    <location>
        <begin position="116"/>
        <end position="138"/>
    </location>
</feature>
<feature type="transmembrane region" description="Helical" evidence="8">
    <location>
        <begin position="346"/>
        <end position="361"/>
    </location>
</feature>
<evidence type="ECO:0000256" key="2">
    <source>
        <dbReference type="ARBA" id="ARBA00010323"/>
    </source>
</evidence>
<dbReference type="PIRSF" id="PIRSF500217">
    <property type="entry name" value="AlgI"/>
    <property type="match status" value="1"/>
</dbReference>
<keyword evidence="5 8" id="KW-1133">Transmembrane helix</keyword>
<evidence type="ECO:0000256" key="5">
    <source>
        <dbReference type="ARBA" id="ARBA00022989"/>
    </source>
</evidence>
<evidence type="ECO:0000256" key="4">
    <source>
        <dbReference type="ARBA" id="ARBA00022692"/>
    </source>
</evidence>
<evidence type="ECO:0000256" key="6">
    <source>
        <dbReference type="ARBA" id="ARBA00023136"/>
    </source>
</evidence>
<dbReference type="GO" id="GO:0042121">
    <property type="term" value="P:alginic acid biosynthetic process"/>
    <property type="evidence" value="ECO:0007669"/>
    <property type="project" value="InterPro"/>
</dbReference>
<evidence type="ECO:0000256" key="7">
    <source>
        <dbReference type="PIRNR" id="PIRNR016636"/>
    </source>
</evidence>
<dbReference type="InterPro" id="IPR004299">
    <property type="entry name" value="MBOAT_fam"/>
</dbReference>
<dbReference type="PANTHER" id="PTHR13285">
    <property type="entry name" value="ACYLTRANSFERASE"/>
    <property type="match status" value="1"/>
</dbReference>
<dbReference type="EMBL" id="SJPW01000007">
    <property type="protein sequence ID" value="TWU47520.1"/>
    <property type="molecule type" value="Genomic_DNA"/>
</dbReference>
<evidence type="ECO:0000256" key="1">
    <source>
        <dbReference type="ARBA" id="ARBA00004651"/>
    </source>
</evidence>
<dbReference type="InterPro" id="IPR024194">
    <property type="entry name" value="Ac/AlaTfrase_AlgI/DltB"/>
</dbReference>
<evidence type="ECO:0000313" key="10">
    <source>
        <dbReference type="Proteomes" id="UP000318288"/>
    </source>
</evidence>
<accession>A0A5C6EFZ5</accession>
<evidence type="ECO:0000256" key="8">
    <source>
        <dbReference type="SAM" id="Phobius"/>
    </source>
</evidence>
<comment type="subcellular location">
    <subcellularLocation>
        <location evidence="1">Cell membrane</location>
        <topology evidence="1">Multi-pass membrane protein</topology>
    </subcellularLocation>
</comment>
<gene>
    <name evidence="9" type="primary">patA_4</name>
    <name evidence="9" type="ORF">Poly51_53200</name>
</gene>
<comment type="similarity">
    <text evidence="2 7">Belongs to the membrane-bound acyltransferase family.</text>
</comment>
<feature type="transmembrane region" description="Helical" evidence="8">
    <location>
        <begin position="452"/>
        <end position="475"/>
    </location>
</feature>
<dbReference type="RefSeq" id="WP_146461365.1">
    <property type="nucleotide sequence ID" value="NZ_SJPW01000007.1"/>
</dbReference>
<feature type="transmembrane region" description="Helical" evidence="8">
    <location>
        <begin position="150"/>
        <end position="169"/>
    </location>
</feature>
<keyword evidence="3 7" id="KW-1003">Cell membrane</keyword>
<dbReference type="Pfam" id="PF03062">
    <property type="entry name" value="MBOAT"/>
    <property type="match status" value="1"/>
</dbReference>
<feature type="transmembrane region" description="Helical" evidence="8">
    <location>
        <begin position="74"/>
        <end position="96"/>
    </location>
</feature>
<dbReference type="PIRSF" id="PIRSF016636">
    <property type="entry name" value="AlgI_DltB"/>
    <property type="match status" value="1"/>
</dbReference>
<organism evidence="9 10">
    <name type="scientific">Rubripirellula tenax</name>
    <dbReference type="NCBI Taxonomy" id="2528015"/>
    <lineage>
        <taxon>Bacteria</taxon>
        <taxon>Pseudomonadati</taxon>
        <taxon>Planctomycetota</taxon>
        <taxon>Planctomycetia</taxon>
        <taxon>Pirellulales</taxon>
        <taxon>Pirellulaceae</taxon>
        <taxon>Rubripirellula</taxon>
    </lineage>
</organism>
<dbReference type="InterPro" id="IPR028362">
    <property type="entry name" value="AlgI"/>
</dbReference>
<dbReference type="EC" id="2.3.1.-" evidence="9"/>
<dbReference type="GO" id="GO:0016746">
    <property type="term" value="F:acyltransferase activity"/>
    <property type="evidence" value="ECO:0007669"/>
    <property type="project" value="UniProtKB-KW"/>
</dbReference>